<dbReference type="OrthoDB" id="1923765at2759"/>
<evidence type="ECO:0000256" key="2">
    <source>
        <dbReference type="ARBA" id="ARBA00024341"/>
    </source>
</evidence>
<feature type="region of interest" description="Disordered" evidence="3">
    <location>
        <begin position="237"/>
        <end position="288"/>
    </location>
</feature>
<dbReference type="PANTHER" id="PTHR32295:SF260">
    <property type="entry name" value="CALMODULIN-BINDING PROTEIN"/>
    <property type="match status" value="1"/>
</dbReference>
<proteinExistence type="inferred from homology"/>
<dbReference type="GO" id="GO:0005516">
    <property type="term" value="F:calmodulin binding"/>
    <property type="evidence" value="ECO:0007669"/>
    <property type="project" value="UniProtKB-KW"/>
</dbReference>
<feature type="region of interest" description="Disordered" evidence="3">
    <location>
        <begin position="1"/>
        <end position="59"/>
    </location>
</feature>
<feature type="compositionally biased region" description="Basic and acidic residues" evidence="3">
    <location>
        <begin position="252"/>
        <end position="262"/>
    </location>
</feature>
<sequence>MGPKKWFKIIIRRKKPKEDKSKQEQVHSTAEIPNESSNGKQSPHEESSSTPNEGLMLDGTVPSRLIDDIAATRIQNAFRSFMARRTFQHRQGAEKFEALIQDHMAREQTSTTLNYIHSWSRIQDQIKARRVCMITEATIKQKKLENQLKLESKINELEVEWCSGSETMEEILSRIHQREEAAIKRERAMAYAFSHQWRPNCSQYFGQASYSLGKESWGWSWMERWVAARPWEVRVQVQSPKTKKLNGQQQKTKLDKMNHNETKSPLAKAALSNGKETEKGKKHSIRTG</sequence>
<dbReference type="PaxDb" id="3827-XP_004489052.1"/>
<feature type="compositionally biased region" description="Basic and acidic residues" evidence="3">
    <location>
        <begin position="16"/>
        <end position="25"/>
    </location>
</feature>
<name>A0A1S2XGL8_CICAR</name>
<dbReference type="PROSITE" id="PS50096">
    <property type="entry name" value="IQ"/>
    <property type="match status" value="1"/>
</dbReference>
<dbReference type="Proteomes" id="UP000087171">
    <property type="component" value="Chromosome Ca1"/>
</dbReference>
<dbReference type="RefSeq" id="XP_004489052.1">
    <property type="nucleotide sequence ID" value="XM_004488995.3"/>
</dbReference>
<reference evidence="5" key="2">
    <citation type="submission" date="2025-08" db="UniProtKB">
        <authorList>
            <consortium name="RefSeq"/>
        </authorList>
    </citation>
    <scope>IDENTIFICATION</scope>
    <source>
        <tissue evidence="5">Etiolated seedlings</tissue>
    </source>
</reference>
<reference evidence="4" key="1">
    <citation type="journal article" date="2013" name="Nat. Biotechnol.">
        <title>Draft genome sequence of chickpea (Cicer arietinum) provides a resource for trait improvement.</title>
        <authorList>
            <person name="Varshney R.K."/>
            <person name="Song C."/>
            <person name="Saxena R.K."/>
            <person name="Azam S."/>
            <person name="Yu S."/>
            <person name="Sharpe A.G."/>
            <person name="Cannon S."/>
            <person name="Baek J."/>
            <person name="Rosen B.D."/>
            <person name="Tar'an B."/>
            <person name="Millan T."/>
            <person name="Zhang X."/>
            <person name="Ramsay L.D."/>
            <person name="Iwata A."/>
            <person name="Wang Y."/>
            <person name="Nelson W."/>
            <person name="Farmer A.D."/>
            <person name="Gaur P.M."/>
            <person name="Soderlund C."/>
            <person name="Penmetsa R.V."/>
            <person name="Xu C."/>
            <person name="Bharti A.K."/>
            <person name="He W."/>
            <person name="Winter P."/>
            <person name="Zhao S."/>
            <person name="Hane J.K."/>
            <person name="Carrasquilla-Garcia N."/>
            <person name="Condie J.A."/>
            <person name="Upadhyaya H.D."/>
            <person name="Luo M.C."/>
            <person name="Thudi M."/>
            <person name="Gowda C.L."/>
            <person name="Singh N.P."/>
            <person name="Lichtenzveig J."/>
            <person name="Gali K.K."/>
            <person name="Rubio J."/>
            <person name="Nadarajan N."/>
            <person name="Dolezel J."/>
            <person name="Bansal K.C."/>
            <person name="Xu X."/>
            <person name="Edwards D."/>
            <person name="Zhang G."/>
            <person name="Kahl G."/>
            <person name="Gil J."/>
            <person name="Singh K.B."/>
            <person name="Datta S.K."/>
            <person name="Jackson S.A."/>
            <person name="Wang J."/>
            <person name="Cook D.R."/>
        </authorList>
    </citation>
    <scope>NUCLEOTIDE SEQUENCE [LARGE SCALE GENOMIC DNA]</scope>
    <source>
        <strain evidence="4">cv. CDC Frontier</strain>
    </source>
</reference>
<dbReference type="KEGG" id="cam:101504422"/>
<feature type="compositionally biased region" description="Basic residues" evidence="3">
    <location>
        <begin position="1"/>
        <end position="15"/>
    </location>
</feature>
<comment type="similarity">
    <text evidence="2">Belongs to the IQD family.</text>
</comment>
<evidence type="ECO:0000313" key="5">
    <source>
        <dbReference type="RefSeq" id="XP_004489052.1"/>
    </source>
</evidence>
<dbReference type="AlphaFoldDB" id="A0A1S2XGL8"/>
<protein>
    <submittedName>
        <fullName evidence="5">Protein IQ-DOMAIN 1</fullName>
    </submittedName>
</protein>
<dbReference type="STRING" id="3827.A0A1S2XGL8"/>
<organism evidence="4 5">
    <name type="scientific">Cicer arietinum</name>
    <name type="common">Chickpea</name>
    <name type="synonym">Garbanzo</name>
    <dbReference type="NCBI Taxonomy" id="3827"/>
    <lineage>
        <taxon>Eukaryota</taxon>
        <taxon>Viridiplantae</taxon>
        <taxon>Streptophyta</taxon>
        <taxon>Embryophyta</taxon>
        <taxon>Tracheophyta</taxon>
        <taxon>Spermatophyta</taxon>
        <taxon>Magnoliopsida</taxon>
        <taxon>eudicotyledons</taxon>
        <taxon>Gunneridae</taxon>
        <taxon>Pentapetalae</taxon>
        <taxon>rosids</taxon>
        <taxon>fabids</taxon>
        <taxon>Fabales</taxon>
        <taxon>Fabaceae</taxon>
        <taxon>Papilionoideae</taxon>
        <taxon>50 kb inversion clade</taxon>
        <taxon>NPAAA clade</taxon>
        <taxon>Hologalegina</taxon>
        <taxon>IRL clade</taxon>
        <taxon>Cicereae</taxon>
        <taxon>Cicer</taxon>
    </lineage>
</organism>
<dbReference type="eggNOG" id="ENOG502QREU">
    <property type="taxonomic scope" value="Eukaryota"/>
</dbReference>
<keyword evidence="1" id="KW-0112">Calmodulin-binding</keyword>
<evidence type="ECO:0000256" key="3">
    <source>
        <dbReference type="SAM" id="MobiDB-lite"/>
    </source>
</evidence>
<evidence type="ECO:0000313" key="4">
    <source>
        <dbReference type="Proteomes" id="UP000087171"/>
    </source>
</evidence>
<accession>A0A1S2XGL8</accession>
<keyword evidence="4" id="KW-1185">Reference proteome</keyword>
<gene>
    <name evidence="5" type="primary">LOC101504422</name>
</gene>
<dbReference type="PANTHER" id="PTHR32295">
    <property type="entry name" value="IQ-DOMAIN 5-RELATED"/>
    <property type="match status" value="1"/>
</dbReference>
<evidence type="ECO:0000256" key="1">
    <source>
        <dbReference type="ARBA" id="ARBA00022860"/>
    </source>
</evidence>
<dbReference type="GeneID" id="101504422"/>
<feature type="compositionally biased region" description="Polar residues" evidence="3">
    <location>
        <begin position="237"/>
        <end position="251"/>
    </location>
</feature>